<evidence type="ECO:0000313" key="2">
    <source>
        <dbReference type="EMBL" id="ANK58137.1"/>
    </source>
</evidence>
<feature type="region of interest" description="Disordered" evidence="1">
    <location>
        <begin position="60"/>
        <end position="83"/>
    </location>
</feature>
<dbReference type="PANTHER" id="PTHR24023">
    <property type="entry name" value="COLLAGEN ALPHA"/>
    <property type="match status" value="1"/>
</dbReference>
<dbReference type="PANTHER" id="PTHR24023:SF1082">
    <property type="entry name" value="COLLAGEN TRIPLE HELIX REPEAT"/>
    <property type="match status" value="1"/>
</dbReference>
<name>A0A192GP26_FRG3V</name>
<feature type="compositionally biased region" description="Basic and acidic residues" evidence="1">
    <location>
        <begin position="128"/>
        <end position="161"/>
    </location>
</feature>
<evidence type="ECO:0000256" key="1">
    <source>
        <dbReference type="SAM" id="MobiDB-lite"/>
    </source>
</evidence>
<evidence type="ECO:0008006" key="3">
    <source>
        <dbReference type="Google" id="ProtNLM"/>
    </source>
</evidence>
<feature type="compositionally biased region" description="Low complexity" evidence="1">
    <location>
        <begin position="172"/>
        <end position="190"/>
    </location>
</feature>
<dbReference type="EMBL" id="KX353311">
    <property type="protein sequence ID" value="ANK58137.1"/>
    <property type="molecule type" value="Genomic_DNA"/>
</dbReference>
<dbReference type="Gene3D" id="1.20.5.320">
    <property type="entry name" value="6-Phosphogluconate Dehydrogenase, domain 3"/>
    <property type="match status" value="1"/>
</dbReference>
<feature type="region of interest" description="Disordered" evidence="1">
    <location>
        <begin position="113"/>
        <end position="193"/>
    </location>
</feature>
<proteinExistence type="predicted"/>
<gene>
    <name evidence="2" type="primary">ORF11</name>
    <name evidence="2" type="ORF">SERV_ORF11</name>
</gene>
<dbReference type="KEGG" id="vg:28218347"/>
<accession>A0A192GP26</accession>
<dbReference type="InterPro" id="IPR008160">
    <property type="entry name" value="Collagen"/>
</dbReference>
<organism evidence="2">
    <name type="scientific">short-finned eel virus</name>
    <dbReference type="NCBI Taxonomy" id="2848076"/>
    <lineage>
        <taxon>Viruses</taxon>
        <taxon>Varidnaviria</taxon>
        <taxon>Bamfordvirae</taxon>
        <taxon>Nucleocytoviricota</taxon>
        <taxon>Megaviricetes</taxon>
        <taxon>Pimascovirales</taxon>
        <taxon>Pimascovirales incertae sedis</taxon>
        <taxon>Iridoviridae</taxon>
        <taxon>Alphairidovirinae</taxon>
        <taxon>Ranavirus</taxon>
        <taxon>Ranavirus rana1</taxon>
        <taxon>Frog virus 3</taxon>
    </lineage>
</organism>
<sequence length="284" mass="29724">MAFHVMGVDGFRRPMFPAASGGRDEADLSNLVDGMHFFRPHGFSIYDPWRPMVAFGRPRYGPRGDEGKEGEEGDAAEDGGDVDYDDAREYEAVYEIRQGSTVSACAVTKVGIAGDGGDAGPEGEWGDAGERGYPGKDGADGPKGPKGDPGPRGEKGPRGPKGDVGARGLVGPKGDAGPAGAKGEPGATGTVMWNTYGNDPVAVEVAEGRRGPAGFRGVRGVRGPEGPRGPEGAPGSLKKHTQNFHLPDGRRKRTYSCTHSHLRLHFSKASGAILFMASLSCQFS</sequence>
<feature type="compositionally biased region" description="Acidic residues" evidence="1">
    <location>
        <begin position="68"/>
        <end position="83"/>
    </location>
</feature>
<dbReference type="Pfam" id="PF01391">
    <property type="entry name" value="Collagen"/>
    <property type="match status" value="1"/>
</dbReference>
<feature type="region of interest" description="Disordered" evidence="1">
    <location>
        <begin position="213"/>
        <end position="251"/>
    </location>
</feature>
<dbReference type="GO" id="GO:0031012">
    <property type="term" value="C:extracellular matrix"/>
    <property type="evidence" value="ECO:0007669"/>
    <property type="project" value="TreeGrafter"/>
</dbReference>
<reference evidence="2" key="1">
    <citation type="submission" date="2016-10" db="EMBL/GenBank/DDBJ databases">
        <title>Genomic sequence of a ranavirus isolated from short-finned eel (Anguilla australis).</title>
        <authorList>
            <person name="Subramaniam K."/>
            <person name="Toffan A."/>
            <person name="Cappellozza E."/>
            <person name="Steckler N.K."/>
            <person name="Olesen N.J."/>
            <person name="Waltzek T.B."/>
        </authorList>
    </citation>
    <scope>NUCLEOTIDE SEQUENCE [LARGE SCALE GENOMIC DNA]</scope>
    <source>
        <strain evidence="2">ANGA14001</strain>
    </source>
</reference>
<dbReference type="GO" id="GO:0005615">
    <property type="term" value="C:extracellular space"/>
    <property type="evidence" value="ECO:0007669"/>
    <property type="project" value="TreeGrafter"/>
</dbReference>
<protein>
    <recommendedName>
        <fullName evidence="3">Collagen-like protein</fullName>
    </recommendedName>
</protein>
<dbReference type="InterPro" id="IPR050149">
    <property type="entry name" value="Collagen_superfamily"/>
</dbReference>